<dbReference type="Pfam" id="PF00391">
    <property type="entry name" value="PEP-utilizers"/>
    <property type="match status" value="1"/>
</dbReference>
<dbReference type="InterPro" id="IPR036637">
    <property type="entry name" value="Phosphohistidine_dom_sf"/>
</dbReference>
<keyword evidence="8 15" id="KW-0479">Metal-binding</keyword>
<comment type="function">
    <text evidence="2 15">Catalyzes the phosphorylation of pyruvate to phosphoenolpyruvate.</text>
</comment>
<dbReference type="InterPro" id="IPR015813">
    <property type="entry name" value="Pyrv/PenolPyrv_kinase-like_dom"/>
</dbReference>
<keyword evidence="10 15" id="KW-0418">Kinase</keyword>
<proteinExistence type="inferred from homology"/>
<comment type="pathway">
    <text evidence="3 15">Carbohydrate biosynthesis; gluconeogenesis.</text>
</comment>
<dbReference type="Gene3D" id="3.20.20.60">
    <property type="entry name" value="Phosphoenolpyruvate-binding domains"/>
    <property type="match status" value="1"/>
</dbReference>
<feature type="domain" description="Pyruvate phosphate dikinase AMP/ATP-binding" evidence="17">
    <location>
        <begin position="19"/>
        <end position="334"/>
    </location>
</feature>
<dbReference type="SUPFAM" id="SSF52009">
    <property type="entry name" value="Phosphohistidine domain"/>
    <property type="match status" value="1"/>
</dbReference>
<keyword evidence="7 15" id="KW-0808">Transferase</keyword>
<dbReference type="Gene3D" id="3.30.1490.20">
    <property type="entry name" value="ATP-grasp fold, A domain"/>
    <property type="match status" value="1"/>
</dbReference>
<keyword evidence="19" id="KW-0670">Pyruvate</keyword>
<dbReference type="InterPro" id="IPR008279">
    <property type="entry name" value="PEP-util_enz_mobile_dom"/>
</dbReference>
<evidence type="ECO:0000256" key="12">
    <source>
        <dbReference type="ARBA" id="ARBA00022842"/>
    </source>
</evidence>
<organism evidence="19 20">
    <name type="scientific">Candidatus Woesebacteria bacterium RIFCSPHIGHO2_01_FULL_39_28</name>
    <dbReference type="NCBI Taxonomy" id="1802496"/>
    <lineage>
        <taxon>Bacteria</taxon>
        <taxon>Candidatus Woeseibacteriota</taxon>
    </lineage>
</organism>
<comment type="cofactor">
    <cofactor evidence="1 15">
        <name>Mg(2+)</name>
        <dbReference type="ChEBI" id="CHEBI:18420"/>
    </cofactor>
</comment>
<evidence type="ECO:0000256" key="5">
    <source>
        <dbReference type="ARBA" id="ARBA00011996"/>
    </source>
</evidence>
<feature type="domain" description="PEP-utilising enzyme mobile" evidence="16">
    <location>
        <begin position="371"/>
        <end position="441"/>
    </location>
</feature>
<dbReference type="FunFam" id="3.30.1490.20:FF:000010">
    <property type="entry name" value="Phosphoenolpyruvate synthase"/>
    <property type="match status" value="1"/>
</dbReference>
<evidence type="ECO:0000313" key="19">
    <source>
        <dbReference type="EMBL" id="OGM27258.1"/>
    </source>
</evidence>
<evidence type="ECO:0000256" key="11">
    <source>
        <dbReference type="ARBA" id="ARBA00022840"/>
    </source>
</evidence>
<evidence type="ECO:0000256" key="1">
    <source>
        <dbReference type="ARBA" id="ARBA00001946"/>
    </source>
</evidence>
<dbReference type="InterPro" id="IPR000121">
    <property type="entry name" value="PEP_util_C"/>
</dbReference>
<dbReference type="PANTHER" id="PTHR43030">
    <property type="entry name" value="PHOSPHOENOLPYRUVATE SYNTHASE"/>
    <property type="match status" value="1"/>
</dbReference>
<dbReference type="PROSITE" id="PS00370">
    <property type="entry name" value="PEP_ENZYMES_PHOS_SITE"/>
    <property type="match status" value="1"/>
</dbReference>
<accession>A0A1F7YKY5</accession>
<feature type="domain" description="PEP-utilising enzyme C-terminal" evidence="18">
    <location>
        <begin position="454"/>
        <end position="750"/>
    </location>
</feature>
<dbReference type="InterPro" id="IPR013815">
    <property type="entry name" value="ATP_grasp_subdomain_1"/>
</dbReference>
<dbReference type="GO" id="GO:0006094">
    <property type="term" value="P:gluconeogenesis"/>
    <property type="evidence" value="ECO:0007669"/>
    <property type="project" value="UniProtKB-UniPathway"/>
</dbReference>
<dbReference type="GO" id="GO:0046872">
    <property type="term" value="F:metal ion binding"/>
    <property type="evidence" value="ECO:0007669"/>
    <property type="project" value="UniProtKB-KW"/>
</dbReference>
<dbReference type="NCBIfam" id="TIGR01418">
    <property type="entry name" value="PEP_synth"/>
    <property type="match status" value="1"/>
</dbReference>
<dbReference type="SUPFAM" id="SSF56059">
    <property type="entry name" value="Glutathione synthetase ATP-binding domain-like"/>
    <property type="match status" value="1"/>
</dbReference>
<dbReference type="PIRSF" id="PIRSF000854">
    <property type="entry name" value="PEP_synthase"/>
    <property type="match status" value="1"/>
</dbReference>
<evidence type="ECO:0000256" key="6">
    <source>
        <dbReference type="ARBA" id="ARBA00021623"/>
    </source>
</evidence>
<keyword evidence="9 15" id="KW-0547">Nucleotide-binding</keyword>
<protein>
    <recommendedName>
        <fullName evidence="6 15">Phosphoenolpyruvate synthase</fullName>
        <shortName evidence="15">PEP synthase</shortName>
        <ecNumber evidence="5 15">2.7.9.2</ecNumber>
    </recommendedName>
    <alternativeName>
        <fullName evidence="13 15">Pyruvate, water dikinase</fullName>
    </alternativeName>
</protein>
<comment type="catalytic activity">
    <reaction evidence="14 15">
        <text>pyruvate + ATP + H2O = phosphoenolpyruvate + AMP + phosphate + 2 H(+)</text>
        <dbReference type="Rhea" id="RHEA:11364"/>
        <dbReference type="ChEBI" id="CHEBI:15361"/>
        <dbReference type="ChEBI" id="CHEBI:15377"/>
        <dbReference type="ChEBI" id="CHEBI:15378"/>
        <dbReference type="ChEBI" id="CHEBI:30616"/>
        <dbReference type="ChEBI" id="CHEBI:43474"/>
        <dbReference type="ChEBI" id="CHEBI:58702"/>
        <dbReference type="ChEBI" id="CHEBI:456215"/>
        <dbReference type="EC" id="2.7.9.2"/>
    </reaction>
</comment>
<dbReference type="InterPro" id="IPR040442">
    <property type="entry name" value="Pyrv_kinase-like_dom_sf"/>
</dbReference>
<evidence type="ECO:0000313" key="20">
    <source>
        <dbReference type="Proteomes" id="UP000178851"/>
    </source>
</evidence>
<evidence type="ECO:0000259" key="16">
    <source>
        <dbReference type="Pfam" id="PF00391"/>
    </source>
</evidence>
<dbReference type="Pfam" id="PF01326">
    <property type="entry name" value="PPDK_N"/>
    <property type="match status" value="1"/>
</dbReference>
<dbReference type="EC" id="2.7.9.2" evidence="5 15"/>
<keyword evidence="11 15" id="KW-0067">ATP-binding</keyword>
<sequence>MPAKPFVIFFKDIDKGDVDIVGGKGANLGEMTRAGFPVPYGFAITVEAYKLFLKDNLLDSRIYSLLKKTDVNNSVQLEEVSRTIQRLIKGSGVTAELAREIIKAYRKLSGPFKGALVAVRSSATAEDMPDNSFAGQQATFLNIQGEANLIESVRDCWASLFTARSIFYRTTNKIEHDKVYVSVVVQKMVQSEVSGVMFTIDPVTNEKDKIVIESVWGLGELIVQGSVIPDRYLVQKESNEILSKEVSEQSLELVKVGSETKEFPVPKNKLSVQKISDSEIMHLAKIGENLQAHYFFPQDIEWAKEKGKIYIVQTRPVTTSNKKVEKRFEESKSEDLKVASTAFLTGSPASPGIGFGPVKIAKTPKDIDKVQKGDVLVSIMTSPDFVPAMKKAAAIITDEGGGTSHAAIVSRELGVPCVVGTKEATKKLKDGQIVSVNGSTGHIFLGAIVQSQKTKEVKEPVFKGKTATKVYVNLAEPERAKEVSKLNVDGVGLLRAEFMIANIGIHPKEAIKLKKQAIFVNNLANDLATFCKAFDPRPVVYRATDFKTNEYRQLKGGRNWEPEEPNPMLGFRGAFRYITNPDVFSLELQAIKKVRANHKNLMLMIPFVRSPEELSKVRRLVASEDLFSDPSFKFWIMVELPVNVILLEEFIKVGIDGVSIGSNDLTMLLLGTDRDNANVAGCFDERSPAVLWALKRVIRICNKHGVSSSICGQAPSTYDDLVEYLVKIGATSLSINPDAVNHVRHVVYNAETSVAQGKT</sequence>
<keyword evidence="12 15" id="KW-0460">Magnesium</keyword>
<evidence type="ECO:0000259" key="18">
    <source>
        <dbReference type="Pfam" id="PF02896"/>
    </source>
</evidence>
<evidence type="ECO:0000256" key="2">
    <source>
        <dbReference type="ARBA" id="ARBA00002988"/>
    </source>
</evidence>
<dbReference type="GO" id="GO:0008986">
    <property type="term" value="F:pyruvate, water dikinase activity"/>
    <property type="evidence" value="ECO:0007669"/>
    <property type="project" value="UniProtKB-EC"/>
</dbReference>
<evidence type="ECO:0000256" key="10">
    <source>
        <dbReference type="ARBA" id="ARBA00022777"/>
    </source>
</evidence>
<dbReference type="EMBL" id="MGGI01000005">
    <property type="protein sequence ID" value="OGM27258.1"/>
    <property type="molecule type" value="Genomic_DNA"/>
</dbReference>
<dbReference type="InterPro" id="IPR002192">
    <property type="entry name" value="PPDK_AMP/ATP-bd"/>
</dbReference>
<dbReference type="InterPro" id="IPR006319">
    <property type="entry name" value="PEP_synth"/>
</dbReference>
<dbReference type="InterPro" id="IPR018274">
    <property type="entry name" value="PEP_util_AS"/>
</dbReference>
<evidence type="ECO:0000256" key="9">
    <source>
        <dbReference type="ARBA" id="ARBA00022741"/>
    </source>
</evidence>
<gene>
    <name evidence="19" type="ORF">A2627_03300</name>
</gene>
<dbReference type="SUPFAM" id="SSF51621">
    <property type="entry name" value="Phosphoenolpyruvate/pyruvate domain"/>
    <property type="match status" value="1"/>
</dbReference>
<evidence type="ECO:0000256" key="15">
    <source>
        <dbReference type="PIRNR" id="PIRNR000854"/>
    </source>
</evidence>
<evidence type="ECO:0000259" key="17">
    <source>
        <dbReference type="Pfam" id="PF01326"/>
    </source>
</evidence>
<dbReference type="Gene3D" id="3.50.30.10">
    <property type="entry name" value="Phosphohistidine domain"/>
    <property type="match status" value="1"/>
</dbReference>
<comment type="similarity">
    <text evidence="4 15">Belongs to the PEP-utilizing enzyme family.</text>
</comment>
<dbReference type="GO" id="GO:0005524">
    <property type="term" value="F:ATP binding"/>
    <property type="evidence" value="ECO:0007669"/>
    <property type="project" value="UniProtKB-KW"/>
</dbReference>
<evidence type="ECO:0000256" key="8">
    <source>
        <dbReference type="ARBA" id="ARBA00022723"/>
    </source>
</evidence>
<dbReference type="UniPathway" id="UPA00138"/>
<dbReference type="PANTHER" id="PTHR43030:SF1">
    <property type="entry name" value="PHOSPHOENOLPYRUVATE SYNTHASE"/>
    <property type="match status" value="1"/>
</dbReference>
<evidence type="ECO:0000256" key="4">
    <source>
        <dbReference type="ARBA" id="ARBA00007837"/>
    </source>
</evidence>
<dbReference type="Proteomes" id="UP000178851">
    <property type="component" value="Unassembled WGS sequence"/>
</dbReference>
<evidence type="ECO:0000256" key="7">
    <source>
        <dbReference type="ARBA" id="ARBA00022679"/>
    </source>
</evidence>
<evidence type="ECO:0000256" key="3">
    <source>
        <dbReference type="ARBA" id="ARBA00004742"/>
    </source>
</evidence>
<evidence type="ECO:0000256" key="14">
    <source>
        <dbReference type="ARBA" id="ARBA00047700"/>
    </source>
</evidence>
<evidence type="ECO:0000256" key="13">
    <source>
        <dbReference type="ARBA" id="ARBA00033470"/>
    </source>
</evidence>
<dbReference type="Gene3D" id="3.30.470.20">
    <property type="entry name" value="ATP-grasp fold, B domain"/>
    <property type="match status" value="1"/>
</dbReference>
<dbReference type="AlphaFoldDB" id="A0A1F7YKY5"/>
<dbReference type="Pfam" id="PF02896">
    <property type="entry name" value="PEP-utilizers_C"/>
    <property type="match status" value="1"/>
</dbReference>
<name>A0A1F7YKY5_9BACT</name>
<comment type="caution">
    <text evidence="19">The sequence shown here is derived from an EMBL/GenBank/DDBJ whole genome shotgun (WGS) entry which is preliminary data.</text>
</comment>
<reference evidence="19 20" key="1">
    <citation type="journal article" date="2016" name="Nat. Commun.">
        <title>Thousands of microbial genomes shed light on interconnected biogeochemical processes in an aquifer system.</title>
        <authorList>
            <person name="Anantharaman K."/>
            <person name="Brown C.T."/>
            <person name="Hug L.A."/>
            <person name="Sharon I."/>
            <person name="Castelle C.J."/>
            <person name="Probst A.J."/>
            <person name="Thomas B.C."/>
            <person name="Singh A."/>
            <person name="Wilkins M.J."/>
            <person name="Karaoz U."/>
            <person name="Brodie E.L."/>
            <person name="Williams K.H."/>
            <person name="Hubbard S.S."/>
            <person name="Banfield J.F."/>
        </authorList>
    </citation>
    <scope>NUCLEOTIDE SEQUENCE [LARGE SCALE GENOMIC DNA]</scope>
</reference>
<dbReference type="NCBIfam" id="NF005057">
    <property type="entry name" value="PRK06464.1"/>
    <property type="match status" value="1"/>
</dbReference>